<accession>A0A4R9K8F0</accession>
<feature type="transmembrane region" description="Helical" evidence="16">
    <location>
        <begin position="66"/>
        <end position="86"/>
    </location>
</feature>
<dbReference type="Proteomes" id="UP000297693">
    <property type="component" value="Unassembled WGS sequence"/>
</dbReference>
<feature type="transmembrane region" description="Helical" evidence="16">
    <location>
        <begin position="156"/>
        <end position="180"/>
    </location>
</feature>
<dbReference type="GO" id="GO:0046474">
    <property type="term" value="P:glycerophospholipid biosynthetic process"/>
    <property type="evidence" value="ECO:0007669"/>
    <property type="project" value="TreeGrafter"/>
</dbReference>
<evidence type="ECO:0000256" key="9">
    <source>
        <dbReference type="ARBA" id="ARBA00022989"/>
    </source>
</evidence>
<feature type="transmembrane region" description="Helical" evidence="16">
    <location>
        <begin position="127"/>
        <end position="144"/>
    </location>
</feature>
<keyword evidence="12" id="KW-0594">Phospholipid biosynthesis</keyword>
<comment type="catalytic activity">
    <reaction evidence="14">
        <text>a CDP-1,2-diacyl-sn-glycerol + sn-glycerol 3-phosphate = a 1,2-diacyl-sn-glycero-3-phospho-(1'-sn-glycero-3'-phosphate) + CMP + H(+)</text>
        <dbReference type="Rhea" id="RHEA:12593"/>
        <dbReference type="ChEBI" id="CHEBI:15378"/>
        <dbReference type="ChEBI" id="CHEBI:57597"/>
        <dbReference type="ChEBI" id="CHEBI:58332"/>
        <dbReference type="ChEBI" id="CHEBI:60110"/>
        <dbReference type="ChEBI" id="CHEBI:60377"/>
        <dbReference type="EC" id="2.7.8.5"/>
    </reaction>
</comment>
<comment type="pathway">
    <text evidence="2">Phospholipid metabolism; phosphatidylglycerol biosynthesis; phosphatidylglycerol from CDP-diacylglycerol: step 1/2.</text>
</comment>
<evidence type="ECO:0000313" key="18">
    <source>
        <dbReference type="Proteomes" id="UP000297693"/>
    </source>
</evidence>
<keyword evidence="10" id="KW-0443">Lipid metabolism</keyword>
<dbReference type="InterPro" id="IPR048254">
    <property type="entry name" value="CDP_ALCOHOL_P_TRANSF_CS"/>
</dbReference>
<keyword evidence="7 15" id="KW-0808">Transferase</keyword>
<dbReference type="PROSITE" id="PS00379">
    <property type="entry name" value="CDP_ALCOHOL_P_TRANSF"/>
    <property type="match status" value="1"/>
</dbReference>
<evidence type="ECO:0000256" key="15">
    <source>
        <dbReference type="RuleBase" id="RU003750"/>
    </source>
</evidence>
<keyword evidence="13" id="KW-1208">Phospholipid metabolism</keyword>
<dbReference type="InterPro" id="IPR004570">
    <property type="entry name" value="Phosphatidylglycerol_P_synth"/>
</dbReference>
<evidence type="ECO:0000256" key="12">
    <source>
        <dbReference type="ARBA" id="ARBA00023209"/>
    </source>
</evidence>
<dbReference type="InterPro" id="IPR043130">
    <property type="entry name" value="CDP-OH_PTrfase_TM_dom"/>
</dbReference>
<keyword evidence="11 16" id="KW-0472">Membrane</keyword>
<keyword evidence="8 16" id="KW-0812">Transmembrane</keyword>
<dbReference type="Gene3D" id="1.20.120.1760">
    <property type="match status" value="1"/>
</dbReference>
<name>A0A4R9K8F0_9LEPT</name>
<evidence type="ECO:0000256" key="14">
    <source>
        <dbReference type="ARBA" id="ARBA00048586"/>
    </source>
</evidence>
<proteinExistence type="inferred from homology"/>
<evidence type="ECO:0000256" key="5">
    <source>
        <dbReference type="ARBA" id="ARBA00014944"/>
    </source>
</evidence>
<dbReference type="OrthoDB" id="9796672at2"/>
<evidence type="ECO:0000256" key="16">
    <source>
        <dbReference type="SAM" id="Phobius"/>
    </source>
</evidence>
<feature type="transmembrane region" description="Helical" evidence="16">
    <location>
        <begin position="7"/>
        <end position="28"/>
    </location>
</feature>
<evidence type="ECO:0000256" key="8">
    <source>
        <dbReference type="ARBA" id="ARBA00022692"/>
    </source>
</evidence>
<dbReference type="EC" id="2.7.8.5" evidence="4"/>
<dbReference type="PANTHER" id="PTHR14269:SF11">
    <property type="entry name" value="CDP-DIACYLGLYCEROL--GLYCEROL-3-PHOSPHATE 3-PHOSPHATIDYLTRANSFERASE"/>
    <property type="match status" value="1"/>
</dbReference>
<dbReference type="RefSeq" id="WP_135622723.1">
    <property type="nucleotide sequence ID" value="NZ_RQGD01000014.1"/>
</dbReference>
<gene>
    <name evidence="17" type="ORF">EHQ58_04875</name>
</gene>
<comment type="subcellular location">
    <subcellularLocation>
        <location evidence="1">Membrane</location>
        <topology evidence="1">Multi-pass membrane protein</topology>
    </subcellularLocation>
</comment>
<dbReference type="GO" id="GO:0008444">
    <property type="term" value="F:CDP-diacylglycerol-glycerol-3-phosphate 3-phosphatidyltransferase activity"/>
    <property type="evidence" value="ECO:0007669"/>
    <property type="project" value="UniProtKB-EC"/>
</dbReference>
<keyword evidence="9 16" id="KW-1133">Transmembrane helix</keyword>
<dbReference type="EMBL" id="RQGD01000014">
    <property type="protein sequence ID" value="TGL61942.1"/>
    <property type="molecule type" value="Genomic_DNA"/>
</dbReference>
<comment type="caution">
    <text evidence="17">The sequence shown here is derived from an EMBL/GenBank/DDBJ whole genome shotgun (WGS) entry which is preliminary data.</text>
</comment>
<evidence type="ECO:0000256" key="6">
    <source>
        <dbReference type="ARBA" id="ARBA00022516"/>
    </source>
</evidence>
<dbReference type="InterPro" id="IPR050324">
    <property type="entry name" value="CDP-alcohol_PTase-I"/>
</dbReference>
<protein>
    <recommendedName>
        <fullName evidence="5">CDP-diacylglycerol--glycerol-3-phosphate 3-phosphatidyltransferase</fullName>
        <ecNumber evidence="4">2.7.8.5</ecNumber>
    </recommendedName>
</protein>
<dbReference type="InterPro" id="IPR000462">
    <property type="entry name" value="CDP-OH_P_trans"/>
</dbReference>
<evidence type="ECO:0000313" key="17">
    <source>
        <dbReference type="EMBL" id="TGL61942.1"/>
    </source>
</evidence>
<evidence type="ECO:0000256" key="2">
    <source>
        <dbReference type="ARBA" id="ARBA00005042"/>
    </source>
</evidence>
<dbReference type="AlphaFoldDB" id="A0A4R9K8F0"/>
<sequence length="198" mass="23327">MFQLKTLLLIPNLITLSRLILIFPTLLLLTFNSWYFAFSSIMLLFLTDFLDGFLARKLGQTSELGAILDPIIDKIVVLSFFTYFYFMTDVPIWYLLIVFVRDTSQLSVVPILLLWKKIPFQVKPKLLPKWGTALNFILLGFYFIKFQRALPEFEQIYPIIQFIELPLLLVSAMIEIYILLTFFPRYIQIFEGTHDTFE</sequence>
<dbReference type="GO" id="GO:0016020">
    <property type="term" value="C:membrane"/>
    <property type="evidence" value="ECO:0007669"/>
    <property type="project" value="UniProtKB-SubCell"/>
</dbReference>
<feature type="transmembrane region" description="Helical" evidence="16">
    <location>
        <begin position="34"/>
        <end position="54"/>
    </location>
</feature>
<organism evidence="17 18">
    <name type="scientific">Leptospira ognonensis</name>
    <dbReference type="NCBI Taxonomy" id="2484945"/>
    <lineage>
        <taxon>Bacteria</taxon>
        <taxon>Pseudomonadati</taxon>
        <taxon>Spirochaetota</taxon>
        <taxon>Spirochaetia</taxon>
        <taxon>Leptospirales</taxon>
        <taxon>Leptospiraceae</taxon>
        <taxon>Leptospira</taxon>
    </lineage>
</organism>
<evidence type="ECO:0000256" key="4">
    <source>
        <dbReference type="ARBA" id="ARBA00013170"/>
    </source>
</evidence>
<evidence type="ECO:0000256" key="10">
    <source>
        <dbReference type="ARBA" id="ARBA00023098"/>
    </source>
</evidence>
<dbReference type="Pfam" id="PF01066">
    <property type="entry name" value="CDP-OH_P_transf"/>
    <property type="match status" value="1"/>
</dbReference>
<dbReference type="PANTHER" id="PTHR14269">
    <property type="entry name" value="CDP-DIACYLGLYCEROL--GLYCEROL-3-PHOSPHATE 3-PHOSPHATIDYLTRANSFERASE-RELATED"/>
    <property type="match status" value="1"/>
</dbReference>
<dbReference type="PIRSF" id="PIRSF000847">
    <property type="entry name" value="Phos_ph_gly_syn"/>
    <property type="match status" value="1"/>
</dbReference>
<comment type="similarity">
    <text evidence="3 15">Belongs to the CDP-alcohol phosphatidyltransferase class-I family.</text>
</comment>
<keyword evidence="18" id="KW-1185">Reference proteome</keyword>
<reference evidence="17" key="1">
    <citation type="journal article" date="2019" name="PLoS Negl. Trop. Dis.">
        <title>Revisiting the worldwide diversity of Leptospira species in the environment.</title>
        <authorList>
            <person name="Vincent A.T."/>
            <person name="Schiettekatte O."/>
            <person name="Bourhy P."/>
            <person name="Veyrier F.J."/>
            <person name="Picardeau M."/>
        </authorList>
    </citation>
    <scope>NUCLEOTIDE SEQUENCE [LARGE SCALE GENOMIC DNA]</scope>
    <source>
        <strain evidence="17">201702476</strain>
    </source>
</reference>
<evidence type="ECO:0000256" key="3">
    <source>
        <dbReference type="ARBA" id="ARBA00010441"/>
    </source>
</evidence>
<evidence type="ECO:0000256" key="13">
    <source>
        <dbReference type="ARBA" id="ARBA00023264"/>
    </source>
</evidence>
<keyword evidence="6" id="KW-0444">Lipid biosynthesis</keyword>
<evidence type="ECO:0000256" key="11">
    <source>
        <dbReference type="ARBA" id="ARBA00023136"/>
    </source>
</evidence>
<evidence type="ECO:0000256" key="1">
    <source>
        <dbReference type="ARBA" id="ARBA00004141"/>
    </source>
</evidence>
<evidence type="ECO:0000256" key="7">
    <source>
        <dbReference type="ARBA" id="ARBA00022679"/>
    </source>
</evidence>